<feature type="transmembrane region" description="Helical" evidence="2">
    <location>
        <begin position="68"/>
        <end position="86"/>
    </location>
</feature>
<keyword evidence="2" id="KW-0472">Membrane</keyword>
<feature type="transmembrane region" description="Helical" evidence="2">
    <location>
        <begin position="44"/>
        <end position="62"/>
    </location>
</feature>
<feature type="region of interest" description="Disordered" evidence="1">
    <location>
        <begin position="166"/>
        <end position="185"/>
    </location>
</feature>
<evidence type="ECO:0000256" key="1">
    <source>
        <dbReference type="SAM" id="MobiDB-lite"/>
    </source>
</evidence>
<evidence type="ECO:0000256" key="2">
    <source>
        <dbReference type="SAM" id="Phobius"/>
    </source>
</evidence>
<evidence type="ECO:0000313" key="3">
    <source>
        <dbReference type="EMBL" id="OGD87778.1"/>
    </source>
</evidence>
<name>A0A1F5G7D9_9BACT</name>
<gene>
    <name evidence="3" type="ORF">A3D04_02295</name>
</gene>
<dbReference type="EMBL" id="MFBD01000043">
    <property type="protein sequence ID" value="OGD87778.1"/>
    <property type="molecule type" value="Genomic_DNA"/>
</dbReference>
<dbReference type="STRING" id="1797714.A3D04_02295"/>
<keyword evidence="2" id="KW-0812">Transmembrane</keyword>
<accession>A0A1F5G7D9</accession>
<sequence length="185" mass="20872">MDIILALITSIIIYLSFRVLEAKFPQFNFTIVELIHGKFNIKNIVVSIVIPFAVTLVFGIIYNTKIPAAYTIPGFLAALLIVWPYFRNPESIPAEMQMEKTRAYVVYLFFIVSFTLFSYLGGVVGSRGTPVLPSSQGIVDGFWIVLFGAFFTHFAHRFLNKKFPQKPASKSNVNLPDENNQPLNT</sequence>
<feature type="compositionally biased region" description="Polar residues" evidence="1">
    <location>
        <begin position="168"/>
        <end position="185"/>
    </location>
</feature>
<dbReference type="Proteomes" id="UP000177369">
    <property type="component" value="Unassembled WGS sequence"/>
</dbReference>
<keyword evidence="2" id="KW-1133">Transmembrane helix</keyword>
<dbReference type="AlphaFoldDB" id="A0A1F5G7D9"/>
<protein>
    <submittedName>
        <fullName evidence="3">Uncharacterized protein</fullName>
    </submittedName>
</protein>
<evidence type="ECO:0000313" key="4">
    <source>
        <dbReference type="Proteomes" id="UP000177369"/>
    </source>
</evidence>
<proteinExistence type="predicted"/>
<comment type="caution">
    <text evidence="3">The sequence shown here is derived from an EMBL/GenBank/DDBJ whole genome shotgun (WGS) entry which is preliminary data.</text>
</comment>
<feature type="transmembrane region" description="Helical" evidence="2">
    <location>
        <begin position="6"/>
        <end position="24"/>
    </location>
</feature>
<feature type="transmembrane region" description="Helical" evidence="2">
    <location>
        <begin position="106"/>
        <end position="125"/>
    </location>
</feature>
<reference evidence="3 4" key="1">
    <citation type="journal article" date="2016" name="Nat. Commun.">
        <title>Thousands of microbial genomes shed light on interconnected biogeochemical processes in an aquifer system.</title>
        <authorList>
            <person name="Anantharaman K."/>
            <person name="Brown C.T."/>
            <person name="Hug L.A."/>
            <person name="Sharon I."/>
            <person name="Castelle C.J."/>
            <person name="Probst A.J."/>
            <person name="Thomas B.C."/>
            <person name="Singh A."/>
            <person name="Wilkins M.J."/>
            <person name="Karaoz U."/>
            <person name="Brodie E.L."/>
            <person name="Williams K.H."/>
            <person name="Hubbard S.S."/>
            <person name="Banfield J.F."/>
        </authorList>
    </citation>
    <scope>NUCLEOTIDE SEQUENCE [LARGE SCALE GENOMIC DNA]</scope>
</reference>
<organism evidence="3 4">
    <name type="scientific">Candidatus Curtissbacteria bacterium RIFCSPHIGHO2_02_FULL_40_16b</name>
    <dbReference type="NCBI Taxonomy" id="1797714"/>
    <lineage>
        <taxon>Bacteria</taxon>
        <taxon>Candidatus Curtissiibacteriota</taxon>
    </lineage>
</organism>
<feature type="transmembrane region" description="Helical" evidence="2">
    <location>
        <begin position="137"/>
        <end position="156"/>
    </location>
</feature>